<keyword evidence="2" id="KW-0808">Transferase</keyword>
<dbReference type="PANTHER" id="PTHR11608:SF0">
    <property type="entry name" value="BIFUNCTIONAL PROTEIN PYRR"/>
    <property type="match status" value="1"/>
</dbReference>
<dbReference type="AlphaFoldDB" id="A0AA49GT42"/>
<feature type="domain" description="Phosphoribosyltransferase" evidence="1">
    <location>
        <begin position="14"/>
        <end position="149"/>
    </location>
</feature>
<reference evidence="2" key="2">
    <citation type="journal article" date="2024" name="Antonie Van Leeuwenhoek">
        <title>Roseihalotalea indica gen. nov., sp. nov., a halophilic Bacteroidetes from mesopelagic Southwest Indian Ocean with higher carbohydrate metabolic potential.</title>
        <authorList>
            <person name="Chen B."/>
            <person name="Zhang M."/>
            <person name="Lin D."/>
            <person name="Ye J."/>
            <person name="Tang K."/>
        </authorList>
    </citation>
    <scope>NUCLEOTIDE SEQUENCE</scope>
    <source>
        <strain evidence="2">TK19036</strain>
    </source>
</reference>
<dbReference type="InterPro" id="IPR050137">
    <property type="entry name" value="PyrR_bifunctional"/>
</dbReference>
<reference evidence="2" key="1">
    <citation type="journal article" date="2023" name="Comput. Struct. Biotechnol. J.">
        <title>Discovery of a novel marine Bacteroidetes with a rich repertoire of carbohydrate-active enzymes.</title>
        <authorList>
            <person name="Chen B."/>
            <person name="Liu G."/>
            <person name="Chen Q."/>
            <person name="Wang H."/>
            <person name="Liu L."/>
            <person name="Tang K."/>
        </authorList>
    </citation>
    <scope>NUCLEOTIDE SEQUENCE</scope>
    <source>
        <strain evidence="2">TK19036</strain>
    </source>
</reference>
<dbReference type="InterPro" id="IPR000836">
    <property type="entry name" value="PRTase_dom"/>
</dbReference>
<protein>
    <submittedName>
        <fullName evidence="2">Phosphoribosyltransferase family protein</fullName>
    </submittedName>
</protein>
<organism evidence="2">
    <name type="scientific">Roseihalotalea indica</name>
    <dbReference type="NCBI Taxonomy" id="2867963"/>
    <lineage>
        <taxon>Bacteria</taxon>
        <taxon>Pseudomonadati</taxon>
        <taxon>Bacteroidota</taxon>
        <taxon>Cytophagia</taxon>
        <taxon>Cytophagales</taxon>
        <taxon>Catalimonadaceae</taxon>
        <taxon>Roseihalotalea</taxon>
    </lineage>
</organism>
<dbReference type="SUPFAM" id="SSF53271">
    <property type="entry name" value="PRTase-like"/>
    <property type="match status" value="1"/>
</dbReference>
<keyword evidence="2" id="KW-0328">Glycosyltransferase</keyword>
<evidence type="ECO:0000259" key="1">
    <source>
        <dbReference type="Pfam" id="PF00156"/>
    </source>
</evidence>
<dbReference type="CDD" id="cd06223">
    <property type="entry name" value="PRTases_typeI"/>
    <property type="match status" value="1"/>
</dbReference>
<gene>
    <name evidence="2" type="ORF">K4G66_31830</name>
</gene>
<dbReference type="EMBL" id="CP120682">
    <property type="protein sequence ID" value="WKN36959.1"/>
    <property type="molecule type" value="Genomic_DNA"/>
</dbReference>
<name>A0AA49GT42_9BACT</name>
<proteinExistence type="predicted"/>
<sequence>MSHASSSRLLLTPEQITQKVKRIAYEIYERNFDQDSLLIAGVLDRGYYLAERICQELDHISHFSAEKNTLSLVEVSIQKFTEQQTQVSFNVPEAAFAEQSIILVDDVLNTGRTLAYCLSPFLKQPIKKIEIAVLVNRSHIQFPVMASYTGLELATTLQEHIEVVFDNESEGVFLR</sequence>
<evidence type="ECO:0000313" key="2">
    <source>
        <dbReference type="EMBL" id="WKN36959.1"/>
    </source>
</evidence>
<accession>A0AA49GT42</accession>
<dbReference type="PANTHER" id="PTHR11608">
    <property type="entry name" value="BIFUNCTIONAL PROTEIN PYRR"/>
    <property type="match status" value="1"/>
</dbReference>
<dbReference type="Pfam" id="PF00156">
    <property type="entry name" value="Pribosyltran"/>
    <property type="match status" value="1"/>
</dbReference>
<dbReference type="GO" id="GO:0016757">
    <property type="term" value="F:glycosyltransferase activity"/>
    <property type="evidence" value="ECO:0007669"/>
    <property type="project" value="UniProtKB-KW"/>
</dbReference>
<dbReference type="Gene3D" id="3.40.50.2020">
    <property type="match status" value="1"/>
</dbReference>
<dbReference type="InterPro" id="IPR029057">
    <property type="entry name" value="PRTase-like"/>
</dbReference>